<dbReference type="InterPro" id="IPR058245">
    <property type="entry name" value="NreC/VraR/RcsB-like_REC"/>
</dbReference>
<evidence type="ECO:0000256" key="4">
    <source>
        <dbReference type="ARBA" id="ARBA00023163"/>
    </source>
</evidence>
<dbReference type="SUPFAM" id="SSF52172">
    <property type="entry name" value="CheY-like"/>
    <property type="match status" value="1"/>
</dbReference>
<dbReference type="SUPFAM" id="SSF46894">
    <property type="entry name" value="C-terminal effector domain of the bipartite response regulators"/>
    <property type="match status" value="1"/>
</dbReference>
<dbReference type="PANTHER" id="PTHR43214:SF24">
    <property type="entry name" value="TRANSCRIPTIONAL REGULATORY PROTEIN NARL-RELATED"/>
    <property type="match status" value="1"/>
</dbReference>
<keyword evidence="2" id="KW-0805">Transcription regulation</keyword>
<dbReference type="InterPro" id="IPR011006">
    <property type="entry name" value="CheY-like_superfamily"/>
</dbReference>
<feature type="modified residue" description="4-aspartylphosphate" evidence="5">
    <location>
        <position position="54"/>
    </location>
</feature>
<dbReference type="PROSITE" id="PS00622">
    <property type="entry name" value="HTH_LUXR_1"/>
    <property type="match status" value="1"/>
</dbReference>
<dbReference type="Pfam" id="PF00072">
    <property type="entry name" value="Response_reg"/>
    <property type="match status" value="1"/>
</dbReference>
<evidence type="ECO:0000259" key="7">
    <source>
        <dbReference type="PROSITE" id="PS50110"/>
    </source>
</evidence>
<evidence type="ECO:0000313" key="8">
    <source>
        <dbReference type="EMBL" id="SHE52895.1"/>
    </source>
</evidence>
<evidence type="ECO:0000256" key="3">
    <source>
        <dbReference type="ARBA" id="ARBA00023125"/>
    </source>
</evidence>
<gene>
    <name evidence="8" type="ORF">SAMN04487965_0087</name>
</gene>
<dbReference type="Proteomes" id="UP000184170">
    <property type="component" value="Unassembled WGS sequence"/>
</dbReference>
<dbReference type="GO" id="GO:0000160">
    <property type="term" value="P:phosphorelay signal transduction system"/>
    <property type="evidence" value="ECO:0007669"/>
    <property type="project" value="InterPro"/>
</dbReference>
<keyword evidence="3" id="KW-0238">DNA-binding</keyword>
<dbReference type="RefSeq" id="WP_234994848.1">
    <property type="nucleotide sequence ID" value="NZ_FQVA01000001.1"/>
</dbReference>
<dbReference type="PRINTS" id="PR00038">
    <property type="entry name" value="HTHLUXR"/>
</dbReference>
<dbReference type="SMART" id="SM00421">
    <property type="entry name" value="HTH_LUXR"/>
    <property type="match status" value="1"/>
</dbReference>
<dbReference type="PANTHER" id="PTHR43214">
    <property type="entry name" value="TWO-COMPONENT RESPONSE REGULATOR"/>
    <property type="match status" value="1"/>
</dbReference>
<organism evidence="8 9">
    <name type="scientific">Microbulbifer donghaiensis</name>
    <dbReference type="NCBI Taxonomy" id="494016"/>
    <lineage>
        <taxon>Bacteria</taxon>
        <taxon>Pseudomonadati</taxon>
        <taxon>Pseudomonadota</taxon>
        <taxon>Gammaproteobacteria</taxon>
        <taxon>Cellvibrionales</taxon>
        <taxon>Microbulbiferaceae</taxon>
        <taxon>Microbulbifer</taxon>
    </lineage>
</organism>
<feature type="domain" description="HTH luxR-type" evidence="6">
    <location>
        <begin position="154"/>
        <end position="219"/>
    </location>
</feature>
<dbReference type="PROSITE" id="PS50043">
    <property type="entry name" value="HTH_LUXR_2"/>
    <property type="match status" value="1"/>
</dbReference>
<keyword evidence="4" id="KW-0804">Transcription</keyword>
<dbReference type="EMBL" id="FQVA01000001">
    <property type="protein sequence ID" value="SHE52895.1"/>
    <property type="molecule type" value="Genomic_DNA"/>
</dbReference>
<accession>A0A1M4U845</accession>
<dbReference type="GO" id="GO:0003677">
    <property type="term" value="F:DNA binding"/>
    <property type="evidence" value="ECO:0007669"/>
    <property type="project" value="UniProtKB-KW"/>
</dbReference>
<name>A0A1M4U845_9GAMM</name>
<dbReference type="SMART" id="SM00448">
    <property type="entry name" value="REC"/>
    <property type="match status" value="1"/>
</dbReference>
<dbReference type="STRING" id="494016.SAMN04487965_0087"/>
<dbReference type="CDD" id="cd06170">
    <property type="entry name" value="LuxR_C_like"/>
    <property type="match status" value="1"/>
</dbReference>
<feature type="domain" description="Response regulatory" evidence="7">
    <location>
        <begin position="3"/>
        <end position="126"/>
    </location>
</feature>
<dbReference type="GO" id="GO:0006355">
    <property type="term" value="P:regulation of DNA-templated transcription"/>
    <property type="evidence" value="ECO:0007669"/>
    <property type="project" value="InterPro"/>
</dbReference>
<proteinExistence type="predicted"/>
<evidence type="ECO:0000256" key="2">
    <source>
        <dbReference type="ARBA" id="ARBA00023015"/>
    </source>
</evidence>
<dbReference type="InterPro" id="IPR001789">
    <property type="entry name" value="Sig_transdc_resp-reg_receiver"/>
</dbReference>
<sequence>MLRVMVVDDQALVRRGFALVLDNEPDIEVVAEAGTGVEAIEAARVHQPDIILMDIRMPEMDGLEATARILQTQERAEAGDKACRVIILTTFDPDEYVFRALQAGASGFVLKDIPPEALVEAVRTVADGGAMLAPGITQRLISQFAQKLGTGRNLAERLDRLTTREREVLAAIADGKSNAEIAEALFIGAATVKTHVSSVLSKLGLRDRAQAVVFAYECGLATAGGRDVGF</sequence>
<evidence type="ECO:0000256" key="1">
    <source>
        <dbReference type="ARBA" id="ARBA00022553"/>
    </source>
</evidence>
<evidence type="ECO:0000313" key="9">
    <source>
        <dbReference type="Proteomes" id="UP000184170"/>
    </source>
</evidence>
<dbReference type="Gene3D" id="3.40.50.2300">
    <property type="match status" value="1"/>
</dbReference>
<dbReference type="InterPro" id="IPR039420">
    <property type="entry name" value="WalR-like"/>
</dbReference>
<dbReference type="InterPro" id="IPR016032">
    <property type="entry name" value="Sig_transdc_resp-reg_C-effctor"/>
</dbReference>
<protein>
    <submittedName>
        <fullName evidence="8">Two component transcriptional regulator, LuxR family</fullName>
    </submittedName>
</protein>
<keyword evidence="9" id="KW-1185">Reference proteome</keyword>
<evidence type="ECO:0000256" key="5">
    <source>
        <dbReference type="PROSITE-ProRule" id="PRU00169"/>
    </source>
</evidence>
<keyword evidence="1 5" id="KW-0597">Phosphoprotein</keyword>
<dbReference type="InterPro" id="IPR000792">
    <property type="entry name" value="Tscrpt_reg_LuxR_C"/>
</dbReference>
<dbReference type="CDD" id="cd17535">
    <property type="entry name" value="REC_NarL-like"/>
    <property type="match status" value="1"/>
</dbReference>
<evidence type="ECO:0000259" key="6">
    <source>
        <dbReference type="PROSITE" id="PS50043"/>
    </source>
</evidence>
<dbReference type="AlphaFoldDB" id="A0A1M4U845"/>
<reference evidence="9" key="1">
    <citation type="submission" date="2016-11" db="EMBL/GenBank/DDBJ databases">
        <authorList>
            <person name="Varghese N."/>
            <person name="Submissions S."/>
        </authorList>
    </citation>
    <scope>NUCLEOTIDE SEQUENCE [LARGE SCALE GENOMIC DNA]</scope>
    <source>
        <strain evidence="9">CGMCC 1.7063</strain>
    </source>
</reference>
<dbReference type="PROSITE" id="PS50110">
    <property type="entry name" value="RESPONSE_REGULATORY"/>
    <property type="match status" value="1"/>
</dbReference>
<dbReference type="Pfam" id="PF00196">
    <property type="entry name" value="GerE"/>
    <property type="match status" value="1"/>
</dbReference>